<evidence type="ECO:0000256" key="5">
    <source>
        <dbReference type="ARBA" id="ARBA00022448"/>
    </source>
</evidence>
<feature type="domain" description="NADH:quinone oxidoreductase/Mrp antiporter transmembrane" evidence="18">
    <location>
        <begin position="93"/>
        <end position="375"/>
    </location>
</feature>
<evidence type="ECO:0000256" key="11">
    <source>
        <dbReference type="ARBA" id="ARBA00022989"/>
    </source>
</evidence>
<feature type="transmembrane region" description="Helical" evidence="17">
    <location>
        <begin position="257"/>
        <end position="275"/>
    </location>
</feature>
<keyword evidence="7 17" id="KW-0812">Transmembrane</keyword>
<evidence type="ECO:0000256" key="7">
    <source>
        <dbReference type="ARBA" id="ARBA00022692"/>
    </source>
</evidence>
<dbReference type="AlphaFoldDB" id="A0A126TGM9"/>
<evidence type="ECO:0000256" key="10">
    <source>
        <dbReference type="ARBA" id="ARBA00022982"/>
    </source>
</evidence>
<evidence type="ECO:0000256" key="15">
    <source>
        <dbReference type="ARBA" id="ARBA00023136"/>
    </source>
</evidence>
<evidence type="ECO:0000256" key="17">
    <source>
        <dbReference type="RuleBase" id="RU003404"/>
    </source>
</evidence>
<keyword evidence="5 17" id="KW-0813">Transport</keyword>
<evidence type="ECO:0000259" key="20">
    <source>
        <dbReference type="Pfam" id="PF06455"/>
    </source>
</evidence>
<dbReference type="Pfam" id="PF00361">
    <property type="entry name" value="Proton_antipo_M"/>
    <property type="match status" value="1"/>
</dbReference>
<keyword evidence="10" id="KW-0249">Electron transport</keyword>
<organism evidence="21">
    <name type="scientific">Scarabaeidae sp. BMNH 1274753</name>
    <dbReference type="NCBI Taxonomy" id="1796541"/>
    <lineage>
        <taxon>Eukaryota</taxon>
        <taxon>Metazoa</taxon>
        <taxon>Ecdysozoa</taxon>
        <taxon>Arthropoda</taxon>
        <taxon>Hexapoda</taxon>
        <taxon>Insecta</taxon>
        <taxon>Pterygota</taxon>
        <taxon>Neoptera</taxon>
        <taxon>Endopterygota</taxon>
        <taxon>Coleoptera</taxon>
        <taxon>Polyphaga</taxon>
        <taxon>Scarabaeiformia</taxon>
        <taxon>Scarabaeidae</taxon>
    </lineage>
</organism>
<feature type="transmembrane region" description="Helical" evidence="17">
    <location>
        <begin position="229"/>
        <end position="250"/>
    </location>
</feature>
<dbReference type="GO" id="GO:0005743">
    <property type="term" value="C:mitochondrial inner membrane"/>
    <property type="evidence" value="ECO:0007669"/>
    <property type="project" value="UniProtKB-SubCell"/>
</dbReference>
<feature type="transmembrane region" description="Helical" evidence="17">
    <location>
        <begin position="75"/>
        <end position="93"/>
    </location>
</feature>
<feature type="transmembrane region" description="Helical" evidence="17">
    <location>
        <begin position="203"/>
        <end position="223"/>
    </location>
</feature>
<evidence type="ECO:0000259" key="18">
    <source>
        <dbReference type="Pfam" id="PF00361"/>
    </source>
</evidence>
<feature type="transmembrane region" description="Helical" evidence="17">
    <location>
        <begin position="99"/>
        <end position="117"/>
    </location>
</feature>
<dbReference type="InterPro" id="IPR010934">
    <property type="entry name" value="NADH_DH_su5_C"/>
</dbReference>
<dbReference type="Pfam" id="PF06455">
    <property type="entry name" value="NADH5_C"/>
    <property type="match status" value="1"/>
</dbReference>
<keyword evidence="6" id="KW-0679">Respiratory chain</keyword>
<evidence type="ECO:0000256" key="9">
    <source>
        <dbReference type="ARBA" id="ARBA00022967"/>
    </source>
</evidence>
<evidence type="ECO:0000256" key="13">
    <source>
        <dbReference type="ARBA" id="ARBA00023075"/>
    </source>
</evidence>
<feature type="transmembrane region" description="Helical" evidence="17">
    <location>
        <begin position="138"/>
        <end position="157"/>
    </location>
</feature>
<feature type="transmembrane region" description="Helical" evidence="17">
    <location>
        <begin position="281"/>
        <end position="306"/>
    </location>
</feature>
<evidence type="ECO:0000256" key="3">
    <source>
        <dbReference type="ARBA" id="ARBA00012944"/>
    </source>
</evidence>
<evidence type="ECO:0000256" key="8">
    <source>
        <dbReference type="ARBA" id="ARBA00022792"/>
    </source>
</evidence>
<dbReference type="InterPro" id="IPR001516">
    <property type="entry name" value="Proton_antipo_N"/>
</dbReference>
<comment type="catalytic activity">
    <reaction evidence="16 17">
        <text>a ubiquinone + NADH + 5 H(+)(in) = a ubiquinol + NAD(+) + 4 H(+)(out)</text>
        <dbReference type="Rhea" id="RHEA:29091"/>
        <dbReference type="Rhea" id="RHEA-COMP:9565"/>
        <dbReference type="Rhea" id="RHEA-COMP:9566"/>
        <dbReference type="ChEBI" id="CHEBI:15378"/>
        <dbReference type="ChEBI" id="CHEBI:16389"/>
        <dbReference type="ChEBI" id="CHEBI:17976"/>
        <dbReference type="ChEBI" id="CHEBI:57540"/>
        <dbReference type="ChEBI" id="CHEBI:57945"/>
        <dbReference type="EC" id="7.1.1.2"/>
    </reaction>
</comment>
<keyword evidence="8" id="KW-0999">Mitochondrion inner membrane</keyword>
<protein>
    <recommendedName>
        <fullName evidence="4 17">NADH-ubiquinone oxidoreductase chain 5</fullName>
        <ecNumber evidence="3 17">7.1.1.2</ecNumber>
    </recommendedName>
</protein>
<keyword evidence="9" id="KW-1278">Translocase</keyword>
<dbReference type="GO" id="GO:0042773">
    <property type="term" value="P:ATP synthesis coupled electron transport"/>
    <property type="evidence" value="ECO:0007669"/>
    <property type="project" value="InterPro"/>
</dbReference>
<evidence type="ECO:0000256" key="14">
    <source>
        <dbReference type="ARBA" id="ARBA00023128"/>
    </source>
</evidence>
<accession>A0A126TGM9</accession>
<name>A0A126TGM9_9SCAR</name>
<dbReference type="GO" id="GO:0015990">
    <property type="term" value="P:electron transport coupled proton transport"/>
    <property type="evidence" value="ECO:0007669"/>
    <property type="project" value="TreeGrafter"/>
</dbReference>
<comment type="function">
    <text evidence="1">Core subunit of the mitochondrial membrane respiratory chain NADH dehydrogenase (Complex I) that is believed to belong to the minimal assembly required for catalysis. Complex I functions in the transfer of electrons from NADH to the respiratory chain. The immediate electron acceptor for the enzyme is believed to be ubiquinone.</text>
</comment>
<proteinExistence type="inferred from homology"/>
<keyword evidence="12 17" id="KW-0520">NAD</keyword>
<dbReference type="GO" id="GO:0003954">
    <property type="term" value="F:NADH dehydrogenase activity"/>
    <property type="evidence" value="ECO:0007669"/>
    <property type="project" value="TreeGrafter"/>
</dbReference>
<keyword evidence="14 17" id="KW-0496">Mitochondrion</keyword>
<dbReference type="PANTHER" id="PTHR42829:SF2">
    <property type="entry name" value="NADH-UBIQUINONE OXIDOREDUCTASE CHAIN 5"/>
    <property type="match status" value="1"/>
</dbReference>
<dbReference type="PRINTS" id="PR01434">
    <property type="entry name" value="NADHDHGNASE5"/>
</dbReference>
<evidence type="ECO:0000256" key="4">
    <source>
        <dbReference type="ARBA" id="ARBA00021096"/>
    </source>
</evidence>
<geneLocation type="mitochondrion" evidence="21"/>
<dbReference type="EC" id="7.1.1.2" evidence="3 17"/>
<dbReference type="EMBL" id="KT696270">
    <property type="protein sequence ID" value="AML26787.1"/>
    <property type="molecule type" value="Genomic_DNA"/>
</dbReference>
<feature type="transmembrane region" description="Helical" evidence="17">
    <location>
        <begin position="408"/>
        <end position="428"/>
    </location>
</feature>
<gene>
    <name evidence="21" type="primary">ND5</name>
</gene>
<evidence type="ECO:0000256" key="16">
    <source>
        <dbReference type="ARBA" id="ARBA00049551"/>
    </source>
</evidence>
<feature type="transmembrane region" description="Helical" evidence="17">
    <location>
        <begin position="542"/>
        <end position="559"/>
    </location>
</feature>
<feature type="domain" description="NADH-Ubiquinone oxidoreductase (complex I) chain 5 N-terminal" evidence="19">
    <location>
        <begin position="29"/>
        <end position="76"/>
    </location>
</feature>
<comment type="function">
    <text evidence="17">Core subunit of the mitochondrial membrane respiratory chain NADH dehydrogenase (Complex I) which catalyzes electron transfer from NADH through the respiratory chain, using ubiquinone as an electron acceptor. Essential for the catalytic activity and assembly of complex I.</text>
</comment>
<dbReference type="InterPro" id="IPR003945">
    <property type="entry name" value="NU5C-like"/>
</dbReference>
<dbReference type="PRINTS" id="PR01435">
    <property type="entry name" value="NPOXDRDTASE5"/>
</dbReference>
<dbReference type="GO" id="GO:0008137">
    <property type="term" value="F:NADH dehydrogenase (ubiquinone) activity"/>
    <property type="evidence" value="ECO:0007669"/>
    <property type="project" value="UniProtKB-EC"/>
</dbReference>
<evidence type="ECO:0000256" key="6">
    <source>
        <dbReference type="ARBA" id="ARBA00022660"/>
    </source>
</evidence>
<keyword evidence="11 17" id="KW-1133">Transmembrane helix</keyword>
<evidence type="ECO:0000256" key="1">
    <source>
        <dbReference type="ARBA" id="ARBA00003257"/>
    </source>
</evidence>
<feature type="transmembrane region" description="Helical" evidence="17">
    <location>
        <begin position="44"/>
        <end position="63"/>
    </location>
</feature>
<evidence type="ECO:0000256" key="2">
    <source>
        <dbReference type="ARBA" id="ARBA00004448"/>
    </source>
</evidence>
<feature type="transmembrane region" description="Helical" evidence="17">
    <location>
        <begin position="318"/>
        <end position="342"/>
    </location>
</feature>
<evidence type="ECO:0000259" key="19">
    <source>
        <dbReference type="Pfam" id="PF00662"/>
    </source>
</evidence>
<reference evidence="21" key="1">
    <citation type="submission" date="2015-09" db="EMBL/GenBank/DDBJ databases">
        <title>Capturing the unknown biodiversity of arthropods in tropical forests using metagenomics.</title>
        <authorList>
            <person name="Andujar C."/>
            <person name="Creedy T.J."/>
            <person name="Garner B."/>
            <person name="Canty R."/>
            <person name="Warner H.B."/>
            <person name="Lipecki J."/>
            <person name="Crampton-Platt A."/>
            <person name="Gabrielli M."/>
            <person name="Croydon-Veleslavov I.A."/>
            <person name="Lim J.L."/>
            <person name="Linard B."/>
            <person name="Vogler A."/>
        </authorList>
    </citation>
    <scope>NUCLEOTIDE SEQUENCE</scope>
</reference>
<keyword evidence="13 17" id="KW-0830">Ubiquinone</keyword>
<dbReference type="Pfam" id="PF00662">
    <property type="entry name" value="Proton_antipo_N"/>
    <property type="match status" value="1"/>
</dbReference>
<evidence type="ECO:0000256" key="12">
    <source>
        <dbReference type="ARBA" id="ARBA00023027"/>
    </source>
</evidence>
<feature type="transmembrane region" description="Helical" evidence="17">
    <location>
        <begin position="440"/>
        <end position="460"/>
    </location>
</feature>
<feature type="transmembrane region" description="Helical" evidence="17">
    <location>
        <begin position="169"/>
        <end position="191"/>
    </location>
</feature>
<keyword evidence="15 17" id="KW-0472">Membrane</keyword>
<sequence>MFLSVFLFLLSLNFMILEYTLILEFELISLNSTGIIMSILLDWMSLLFMSFVLFISSMVIFYSEEYMEGDLNMDRFIMLVVMFVLSMMLLIISPNLISILLGWDGLGLVSYCLVVYYQNVKSYNAGMITALSNRIGDVALLLAIAWMMNYGSFSYYYYVNYISSDSLHIISILILLAALTKSAQIPFSSWLPAAMAAPTPVSSLVHSSTLVTAGVYLLIRFNLILDSKVMMMLLFIGSMTMFMAGLGANFEYDLKKIIALSTLSQLGLMMSILALSEYNLAFFHLLTHALFKALLFMCAGCMIHNLGNCQDIRFMGSLINLMPLTCSFFIISNMSLCGLPFLSGFYSKDLILEVASMSYLNIYIYLIFFISTGLTVSYTFRLIYYVIVGDFNYYSLNMISDNNNNIMLKGMGGLILLVIIMGSILMWLMFPIPYFICLPFFMKIMALIVTLLGGMLGYEISKFSLCYSLKALNNLSFSLFFSSMWNMPYLSTFGLNYYPLIISNMIYKNIDQGWSEYLGAQNIYKNIKSSSLFLQFLYNNNLKVFLLLLVMWVIFMFIMF</sequence>
<feature type="domain" description="NADH dehydrogenase subunit 5 C-terminal" evidence="20">
    <location>
        <begin position="378"/>
        <end position="560"/>
    </location>
</feature>
<dbReference type="PANTHER" id="PTHR42829">
    <property type="entry name" value="NADH-UBIQUINONE OXIDOREDUCTASE CHAIN 5"/>
    <property type="match status" value="1"/>
</dbReference>
<feature type="transmembrane region" description="Helical" evidence="17">
    <location>
        <begin position="362"/>
        <end position="387"/>
    </location>
</feature>
<evidence type="ECO:0000313" key="21">
    <source>
        <dbReference type="EMBL" id="AML26787.1"/>
    </source>
</evidence>
<comment type="subcellular location">
    <subcellularLocation>
        <location evidence="2">Mitochondrion inner membrane</location>
        <topology evidence="2">Multi-pass membrane protein</topology>
    </subcellularLocation>
</comment>
<comment type="similarity">
    <text evidence="17">Belongs to the complex I subunit 5 family.</text>
</comment>
<dbReference type="InterPro" id="IPR001750">
    <property type="entry name" value="ND/Mrp_TM"/>
</dbReference>